<keyword evidence="1" id="KW-0812">Transmembrane</keyword>
<protein>
    <submittedName>
        <fullName evidence="2">Uncharacterized protein</fullName>
    </submittedName>
</protein>
<reference evidence="2" key="1">
    <citation type="journal article" date="2020" name="mSystems">
        <title>Genome- and Community-Level Interaction Insights into Carbon Utilization and Element Cycling Functions of Hydrothermarchaeota in Hydrothermal Sediment.</title>
        <authorList>
            <person name="Zhou Z."/>
            <person name="Liu Y."/>
            <person name="Xu W."/>
            <person name="Pan J."/>
            <person name="Luo Z.H."/>
            <person name="Li M."/>
        </authorList>
    </citation>
    <scope>NUCLEOTIDE SEQUENCE [LARGE SCALE GENOMIC DNA]</scope>
    <source>
        <strain evidence="2">SpSt-479</strain>
    </source>
</reference>
<organism evidence="2">
    <name type="scientific">Ignavibacterium album</name>
    <dbReference type="NCBI Taxonomy" id="591197"/>
    <lineage>
        <taxon>Bacteria</taxon>
        <taxon>Pseudomonadati</taxon>
        <taxon>Ignavibacteriota</taxon>
        <taxon>Ignavibacteria</taxon>
        <taxon>Ignavibacteriales</taxon>
        <taxon>Ignavibacteriaceae</taxon>
        <taxon>Ignavibacterium</taxon>
    </lineage>
</organism>
<name>A0A7V2ZMC0_9BACT</name>
<comment type="caution">
    <text evidence="2">The sequence shown here is derived from an EMBL/GenBank/DDBJ whole genome shotgun (WGS) entry which is preliminary data.</text>
</comment>
<gene>
    <name evidence="2" type="ORF">ENS31_13515</name>
</gene>
<feature type="transmembrane region" description="Helical" evidence="1">
    <location>
        <begin position="12"/>
        <end position="33"/>
    </location>
</feature>
<accession>A0A7V2ZMC0</accession>
<keyword evidence="1" id="KW-1133">Transmembrane helix</keyword>
<sequence length="233" mass="25999">MSFWDNIDGLQRILSIIIIAWAVISAALGIFSWKIQSRISELTSFKQMALERELTEAQRKASEFRDKPTFPDQSVLTETFKPKPETIVIPKTIIEKTEPEPTRVTKQEVEEQKPQVITFENSAEQKFIQFLSNKPKGDFTIKCISGDEGSFRYAKEIEKLLIAAGYKSNGIAQTVFRTPPKGVSIIVKGINSAPPYAGAIQKAFELIGIDAPAEVNAYYPENTLTIVVGQKAD</sequence>
<evidence type="ECO:0000256" key="1">
    <source>
        <dbReference type="SAM" id="Phobius"/>
    </source>
</evidence>
<dbReference type="AlphaFoldDB" id="A0A7V2ZMC0"/>
<keyword evidence="1" id="KW-0472">Membrane</keyword>
<evidence type="ECO:0000313" key="2">
    <source>
        <dbReference type="EMBL" id="HFI92530.1"/>
    </source>
</evidence>
<proteinExistence type="predicted"/>
<dbReference type="EMBL" id="DSUJ01000011">
    <property type="protein sequence ID" value="HFI92530.1"/>
    <property type="molecule type" value="Genomic_DNA"/>
</dbReference>